<dbReference type="AlphaFoldDB" id="A0A6A4SF12"/>
<protein>
    <submittedName>
        <fullName evidence="1">Uncharacterized protein</fullName>
    </submittedName>
</protein>
<comment type="caution">
    <text evidence="1">The sequence shown here is derived from an EMBL/GenBank/DDBJ whole genome shotgun (WGS) entry which is preliminary data.</text>
</comment>
<name>A0A6A4SF12_SCOMX</name>
<proteinExistence type="predicted"/>
<sequence length="158" mass="17796">MNNNIQSHSLSPGSLYSDHIWFKEAAEEQKNEHASGKRITYNVSSAPGTRRRSWAADSWNTYHCENTTVTPGILIILLCVFQQRNGSAPAVFISSTKNTQRIGDVIVFEDGRQTAMFKTNTPKPKVQKKSLKSSRHSVKTFSFRRCLRSESSCKGIRS</sequence>
<reference evidence="1 2" key="1">
    <citation type="submission" date="2019-06" db="EMBL/GenBank/DDBJ databases">
        <title>Draft genomes of female and male turbot (Scophthalmus maximus).</title>
        <authorList>
            <person name="Xu H."/>
            <person name="Xu X.-W."/>
            <person name="Shao C."/>
            <person name="Chen S."/>
        </authorList>
    </citation>
    <scope>NUCLEOTIDE SEQUENCE [LARGE SCALE GENOMIC DNA]</scope>
    <source>
        <strain evidence="1">Ysfricsl-2016a</strain>
        <tissue evidence="1">Blood</tissue>
    </source>
</reference>
<evidence type="ECO:0000313" key="1">
    <source>
        <dbReference type="EMBL" id="KAF0029082.1"/>
    </source>
</evidence>
<accession>A0A6A4SF12</accession>
<organism evidence="1 2">
    <name type="scientific">Scophthalmus maximus</name>
    <name type="common">Turbot</name>
    <name type="synonym">Psetta maxima</name>
    <dbReference type="NCBI Taxonomy" id="52904"/>
    <lineage>
        <taxon>Eukaryota</taxon>
        <taxon>Metazoa</taxon>
        <taxon>Chordata</taxon>
        <taxon>Craniata</taxon>
        <taxon>Vertebrata</taxon>
        <taxon>Euteleostomi</taxon>
        <taxon>Actinopterygii</taxon>
        <taxon>Neopterygii</taxon>
        <taxon>Teleostei</taxon>
        <taxon>Neoteleostei</taxon>
        <taxon>Acanthomorphata</taxon>
        <taxon>Carangaria</taxon>
        <taxon>Pleuronectiformes</taxon>
        <taxon>Pleuronectoidei</taxon>
        <taxon>Scophthalmidae</taxon>
        <taxon>Scophthalmus</taxon>
    </lineage>
</organism>
<dbReference type="EMBL" id="VEVO01000016">
    <property type="protein sequence ID" value="KAF0029082.1"/>
    <property type="molecule type" value="Genomic_DNA"/>
</dbReference>
<evidence type="ECO:0000313" key="2">
    <source>
        <dbReference type="Proteomes" id="UP000438429"/>
    </source>
</evidence>
<gene>
    <name evidence="1" type="ORF">F2P81_018187</name>
</gene>
<dbReference type="Proteomes" id="UP000438429">
    <property type="component" value="Unassembled WGS sequence"/>
</dbReference>